<dbReference type="EMBL" id="JBEHZE010000001">
    <property type="protein sequence ID" value="MEX6632876.1"/>
    <property type="molecule type" value="Genomic_DNA"/>
</dbReference>
<sequence length="367" mass="40664">MRNILTVLFLLVTLTVFGLLPRPLIKPDWRTSYNAAIVSDDCEAIERAVELLFIVGLDVEGHTETYNNHKAGRCKYANLSEQEVKIAQALGHFDGKRYDQNFVWRSSHTSPFGKFYQVYKRKKHPSNKIVIEHERQMIRTRLSCSDKVRPIANGFPNYSLFKFALNNPTVSNETVAAIASKQRAACAKKIVADLEIITSAATTPGEYVSIIRYLWTAYVIAEQSPELGPVIDLIAESIPDEAYTLAGFTKQDSVPTSICPTWYADRVLKAAINCALRASTSAGADAAINAVYYSRRAKRLGWHDISQIEGNAANQISAECRDAIIQIEEKEAAGTADPSAFRKLDWPINSGEVCGPVDDKSSEISAQ</sequence>
<protein>
    <submittedName>
        <fullName evidence="2">Uncharacterized protein</fullName>
    </submittedName>
</protein>
<proteinExistence type="predicted"/>
<comment type="caution">
    <text evidence="2">The sequence shown here is derived from an EMBL/GenBank/DDBJ whole genome shotgun (WGS) entry which is preliminary data.</text>
</comment>
<feature type="compositionally biased region" description="Basic and acidic residues" evidence="1">
    <location>
        <begin position="357"/>
        <end position="367"/>
    </location>
</feature>
<gene>
    <name evidence="2" type="ORF">ABFZ84_04880</name>
</gene>
<name>A0ABV3Z268_9PROT</name>
<reference evidence="2 3" key="1">
    <citation type="submission" date="2024-05" db="EMBL/GenBank/DDBJ databases">
        <title>Three bacterial strains, DH-69, EH-24, and ECK-19 isolated from coastal sediments.</title>
        <authorList>
            <person name="Ye Y.-Q."/>
            <person name="Du Z.-J."/>
        </authorList>
    </citation>
    <scope>NUCLEOTIDE SEQUENCE [LARGE SCALE GENOMIC DNA]</scope>
    <source>
        <strain evidence="2 3">ECK-19</strain>
    </source>
</reference>
<dbReference type="Proteomes" id="UP001560685">
    <property type="component" value="Unassembled WGS sequence"/>
</dbReference>
<evidence type="ECO:0000256" key="1">
    <source>
        <dbReference type="SAM" id="MobiDB-lite"/>
    </source>
</evidence>
<evidence type="ECO:0000313" key="2">
    <source>
        <dbReference type="EMBL" id="MEX6632876.1"/>
    </source>
</evidence>
<dbReference type="RefSeq" id="WP_369312809.1">
    <property type="nucleotide sequence ID" value="NZ_JBEHZE010000001.1"/>
</dbReference>
<evidence type="ECO:0000313" key="3">
    <source>
        <dbReference type="Proteomes" id="UP001560685"/>
    </source>
</evidence>
<keyword evidence="3" id="KW-1185">Reference proteome</keyword>
<accession>A0ABV3Z268</accession>
<feature type="region of interest" description="Disordered" evidence="1">
    <location>
        <begin position="347"/>
        <end position="367"/>
    </location>
</feature>
<organism evidence="2 3">
    <name type="scientific">Hyphococcus lacteus</name>
    <dbReference type="NCBI Taxonomy" id="3143536"/>
    <lineage>
        <taxon>Bacteria</taxon>
        <taxon>Pseudomonadati</taxon>
        <taxon>Pseudomonadota</taxon>
        <taxon>Alphaproteobacteria</taxon>
        <taxon>Parvularculales</taxon>
        <taxon>Parvularculaceae</taxon>
        <taxon>Hyphococcus</taxon>
    </lineage>
</organism>